<evidence type="ECO:0000313" key="3">
    <source>
        <dbReference type="Proteomes" id="UP001201812"/>
    </source>
</evidence>
<keyword evidence="1" id="KW-1133">Transmembrane helix</keyword>
<dbReference type="Proteomes" id="UP001201812">
    <property type="component" value="Unassembled WGS sequence"/>
</dbReference>
<gene>
    <name evidence="2" type="ORF">DdX_20552</name>
</gene>
<dbReference type="EMBL" id="JAKKPZ010000605">
    <property type="protein sequence ID" value="KAI1693629.1"/>
    <property type="molecule type" value="Genomic_DNA"/>
</dbReference>
<proteinExistence type="predicted"/>
<accession>A0AAD4MIJ5</accession>
<sequence length="71" mass="8115">MIMKDTELMLSITSIGLWMIPSVVLLHLFLAEFIQKLSAPLSPPTNFWGPADREDRKLSERKARAVNKTFI</sequence>
<comment type="caution">
    <text evidence="2">The sequence shown here is derived from an EMBL/GenBank/DDBJ whole genome shotgun (WGS) entry which is preliminary data.</text>
</comment>
<reference evidence="2" key="1">
    <citation type="submission" date="2022-01" db="EMBL/GenBank/DDBJ databases">
        <title>Genome Sequence Resource for Two Populations of Ditylenchus destructor, the Migratory Endoparasitic Phytonematode.</title>
        <authorList>
            <person name="Zhang H."/>
            <person name="Lin R."/>
            <person name="Xie B."/>
        </authorList>
    </citation>
    <scope>NUCLEOTIDE SEQUENCE</scope>
    <source>
        <strain evidence="2">BazhouSP</strain>
    </source>
</reference>
<keyword evidence="1" id="KW-0472">Membrane</keyword>
<protein>
    <submittedName>
        <fullName evidence="2">Uncharacterized protein</fullName>
    </submittedName>
</protein>
<evidence type="ECO:0000313" key="2">
    <source>
        <dbReference type="EMBL" id="KAI1693629.1"/>
    </source>
</evidence>
<name>A0AAD4MIJ5_9BILA</name>
<keyword evidence="1" id="KW-0812">Transmembrane</keyword>
<evidence type="ECO:0000256" key="1">
    <source>
        <dbReference type="SAM" id="Phobius"/>
    </source>
</evidence>
<organism evidence="2 3">
    <name type="scientific">Ditylenchus destructor</name>
    <dbReference type="NCBI Taxonomy" id="166010"/>
    <lineage>
        <taxon>Eukaryota</taxon>
        <taxon>Metazoa</taxon>
        <taxon>Ecdysozoa</taxon>
        <taxon>Nematoda</taxon>
        <taxon>Chromadorea</taxon>
        <taxon>Rhabditida</taxon>
        <taxon>Tylenchina</taxon>
        <taxon>Tylenchomorpha</taxon>
        <taxon>Sphaerularioidea</taxon>
        <taxon>Anguinidae</taxon>
        <taxon>Anguininae</taxon>
        <taxon>Ditylenchus</taxon>
    </lineage>
</organism>
<feature type="transmembrane region" description="Helical" evidence="1">
    <location>
        <begin position="12"/>
        <end position="31"/>
    </location>
</feature>
<keyword evidence="3" id="KW-1185">Reference proteome</keyword>
<dbReference type="AlphaFoldDB" id="A0AAD4MIJ5"/>